<evidence type="ECO:0000313" key="10">
    <source>
        <dbReference type="Proteomes" id="UP000007963"/>
    </source>
</evidence>
<feature type="transmembrane region" description="Helical" evidence="7">
    <location>
        <begin position="315"/>
        <end position="335"/>
    </location>
</feature>
<dbReference type="EMBL" id="CH476600">
    <property type="protein sequence ID" value="EAU34108.1"/>
    <property type="molecule type" value="Genomic_DNA"/>
</dbReference>
<dbReference type="FunFam" id="1.20.1250.20:FF:000034">
    <property type="entry name" value="MFS general substrate transporter"/>
    <property type="match status" value="1"/>
</dbReference>
<feature type="compositionally biased region" description="Basic and acidic residues" evidence="6">
    <location>
        <begin position="1"/>
        <end position="11"/>
    </location>
</feature>
<dbReference type="InterPro" id="IPR020846">
    <property type="entry name" value="MFS_dom"/>
</dbReference>
<feature type="domain" description="Major facilitator superfamily (MFS) profile" evidence="8">
    <location>
        <begin position="49"/>
        <end position="461"/>
    </location>
</feature>
<dbReference type="PANTHER" id="PTHR43791">
    <property type="entry name" value="PERMEASE-RELATED"/>
    <property type="match status" value="1"/>
</dbReference>
<accession>Q0CMP5</accession>
<reference evidence="10" key="1">
    <citation type="submission" date="2005-09" db="EMBL/GenBank/DDBJ databases">
        <title>Annotation of the Aspergillus terreus NIH2624 genome.</title>
        <authorList>
            <person name="Birren B.W."/>
            <person name="Lander E.S."/>
            <person name="Galagan J.E."/>
            <person name="Nusbaum C."/>
            <person name="Devon K."/>
            <person name="Henn M."/>
            <person name="Ma L.-J."/>
            <person name="Jaffe D.B."/>
            <person name="Butler J."/>
            <person name="Alvarez P."/>
            <person name="Gnerre S."/>
            <person name="Grabherr M."/>
            <person name="Kleber M."/>
            <person name="Mauceli E.W."/>
            <person name="Brockman W."/>
            <person name="Rounsley S."/>
            <person name="Young S.K."/>
            <person name="LaButti K."/>
            <person name="Pushparaj V."/>
            <person name="DeCaprio D."/>
            <person name="Crawford M."/>
            <person name="Koehrsen M."/>
            <person name="Engels R."/>
            <person name="Montgomery P."/>
            <person name="Pearson M."/>
            <person name="Howarth C."/>
            <person name="Larson L."/>
            <person name="Luoma S."/>
            <person name="White J."/>
            <person name="Alvarado L."/>
            <person name="Kodira C.D."/>
            <person name="Zeng Q."/>
            <person name="Oleary S."/>
            <person name="Yandava C."/>
            <person name="Denning D.W."/>
            <person name="Nierman W.C."/>
            <person name="Milne T."/>
            <person name="Madden K."/>
        </authorList>
    </citation>
    <scope>NUCLEOTIDE SEQUENCE [LARGE SCALE GENOMIC DNA]</scope>
    <source>
        <strain evidence="10">NIH 2624 / FGSC A1156</strain>
    </source>
</reference>
<dbReference type="STRING" id="341663.Q0CMP5"/>
<dbReference type="OMA" id="DPRWRFE"/>
<name>Q0CMP5_ASPTN</name>
<feature type="transmembrane region" description="Helical" evidence="7">
    <location>
        <begin position="367"/>
        <end position="389"/>
    </location>
</feature>
<feature type="transmembrane region" description="Helical" evidence="7">
    <location>
        <begin position="434"/>
        <end position="455"/>
    </location>
</feature>
<dbReference type="RefSeq" id="XP_001214217.1">
    <property type="nucleotide sequence ID" value="XM_001214217.1"/>
</dbReference>
<evidence type="ECO:0000256" key="6">
    <source>
        <dbReference type="SAM" id="MobiDB-lite"/>
    </source>
</evidence>
<dbReference type="PROSITE" id="PS50850">
    <property type="entry name" value="MFS"/>
    <property type="match status" value="1"/>
</dbReference>
<feature type="transmembrane region" description="Helical" evidence="7">
    <location>
        <begin position="49"/>
        <end position="67"/>
    </location>
</feature>
<dbReference type="AlphaFoldDB" id="Q0CMP5"/>
<evidence type="ECO:0000256" key="2">
    <source>
        <dbReference type="ARBA" id="ARBA00022448"/>
    </source>
</evidence>
<dbReference type="GeneID" id="4320825"/>
<dbReference type="SUPFAM" id="SSF103473">
    <property type="entry name" value="MFS general substrate transporter"/>
    <property type="match status" value="1"/>
</dbReference>
<dbReference type="GO" id="GO:0016020">
    <property type="term" value="C:membrane"/>
    <property type="evidence" value="ECO:0007669"/>
    <property type="project" value="UniProtKB-SubCell"/>
</dbReference>
<feature type="transmembrane region" description="Helical" evidence="7">
    <location>
        <begin position="115"/>
        <end position="134"/>
    </location>
</feature>
<dbReference type="VEuPathDB" id="FungiDB:ATEG_05039"/>
<evidence type="ECO:0000256" key="1">
    <source>
        <dbReference type="ARBA" id="ARBA00004141"/>
    </source>
</evidence>
<dbReference type="Gene3D" id="1.20.1250.20">
    <property type="entry name" value="MFS general substrate transporter like domains"/>
    <property type="match status" value="2"/>
</dbReference>
<evidence type="ECO:0000256" key="4">
    <source>
        <dbReference type="ARBA" id="ARBA00022989"/>
    </source>
</evidence>
<dbReference type="CDD" id="cd17327">
    <property type="entry name" value="MFS_FEN2_like"/>
    <property type="match status" value="1"/>
</dbReference>
<dbReference type="PANTHER" id="PTHR43791:SF22">
    <property type="entry name" value="TRANSPORTER, PUTATIVE (AFU_ORTHOLOGUE AFUA_6G11320)-RELATED"/>
    <property type="match status" value="1"/>
</dbReference>
<organism evidence="9 10">
    <name type="scientific">Aspergillus terreus (strain NIH 2624 / FGSC A1156)</name>
    <dbReference type="NCBI Taxonomy" id="341663"/>
    <lineage>
        <taxon>Eukaryota</taxon>
        <taxon>Fungi</taxon>
        <taxon>Dikarya</taxon>
        <taxon>Ascomycota</taxon>
        <taxon>Pezizomycotina</taxon>
        <taxon>Eurotiomycetes</taxon>
        <taxon>Eurotiomycetidae</taxon>
        <taxon>Eurotiales</taxon>
        <taxon>Aspergillaceae</taxon>
        <taxon>Aspergillus</taxon>
        <taxon>Aspergillus subgen. Circumdati</taxon>
    </lineage>
</organism>
<keyword evidence="2" id="KW-0813">Transport</keyword>
<sequence length="497" mass="55206">MAKLNEKREAELVSAPKDAKTASLTESSNAEEHNGINEKALLRKLDFRLLPPLTILYLLSFLDRSNVGNARLEGLTEDVKMTGNQYLTGLTLYFIGYVVFEIPCNIALKKTTPRIWLPTLTLAWGIVATLLGVVQNYPGFLVSRTFLGITESGLFPGVVFYLSMWYKRNEQHYRVALFFSAASLAGAFGGVLAWGIAHMRGVGGYSGWRWIFILEGLLTIIMSIVAYFWVYNYPATAEFLSEKERAFIQFRLKNDNDSTRDEQFTWSAVLDAFKDPKVWLYGLGFHTMSLPLYTLSLFLPSIIKELGYTAAEAQLLSVPPYAVAFVLTLTVAILSERTRRRAPFIMGSSALACIGYILLLSDPRPGVSYVGTIFAAAGIYPAVAIVLSWPANNVSGQTKRCIANAMQISIGNCGAVLGTQLYRTETAPRYFLGHGFALGYLVANIVVVFILWQVLNRENAEKARIRDREGLPALMGDVGDAEGDFQGDKDPRWIFQT</sequence>
<dbReference type="OrthoDB" id="2962993at2759"/>
<dbReference type="GO" id="GO:0022857">
    <property type="term" value="F:transmembrane transporter activity"/>
    <property type="evidence" value="ECO:0007669"/>
    <property type="project" value="InterPro"/>
</dbReference>
<feature type="transmembrane region" description="Helical" evidence="7">
    <location>
        <begin position="175"/>
        <end position="196"/>
    </location>
</feature>
<evidence type="ECO:0000256" key="7">
    <source>
        <dbReference type="SAM" id="Phobius"/>
    </source>
</evidence>
<feature type="region of interest" description="Disordered" evidence="6">
    <location>
        <begin position="1"/>
        <end position="31"/>
    </location>
</feature>
<feature type="transmembrane region" description="Helical" evidence="7">
    <location>
        <begin position="208"/>
        <end position="230"/>
    </location>
</feature>
<dbReference type="Pfam" id="PF07690">
    <property type="entry name" value="MFS_1"/>
    <property type="match status" value="1"/>
</dbReference>
<proteinExistence type="predicted"/>
<keyword evidence="4 7" id="KW-1133">Transmembrane helix</keyword>
<feature type="transmembrane region" description="Helical" evidence="7">
    <location>
        <begin position="278"/>
        <end position="303"/>
    </location>
</feature>
<dbReference type="FunFam" id="1.20.1250.20:FF:000068">
    <property type="entry name" value="MFS general substrate transporter"/>
    <property type="match status" value="1"/>
</dbReference>
<comment type="subcellular location">
    <subcellularLocation>
        <location evidence="1">Membrane</location>
        <topology evidence="1">Multi-pass membrane protein</topology>
    </subcellularLocation>
</comment>
<evidence type="ECO:0000256" key="3">
    <source>
        <dbReference type="ARBA" id="ARBA00022692"/>
    </source>
</evidence>
<evidence type="ECO:0000259" key="8">
    <source>
        <dbReference type="PROSITE" id="PS50850"/>
    </source>
</evidence>
<protein>
    <recommendedName>
        <fullName evidence="8">Major facilitator superfamily (MFS) profile domain-containing protein</fullName>
    </recommendedName>
</protein>
<feature type="transmembrane region" description="Helical" evidence="7">
    <location>
        <begin position="342"/>
        <end position="361"/>
    </location>
</feature>
<dbReference type="InterPro" id="IPR011701">
    <property type="entry name" value="MFS"/>
</dbReference>
<dbReference type="HOGENOM" id="CLU_001265_0_1_1"/>
<keyword evidence="3 7" id="KW-0812">Transmembrane</keyword>
<evidence type="ECO:0000313" key="9">
    <source>
        <dbReference type="EMBL" id="EAU34108.1"/>
    </source>
</evidence>
<dbReference type="Proteomes" id="UP000007963">
    <property type="component" value="Unassembled WGS sequence"/>
</dbReference>
<gene>
    <name evidence="9" type="ORF">ATEG_05039</name>
</gene>
<feature type="transmembrane region" description="Helical" evidence="7">
    <location>
        <begin position="87"/>
        <end position="108"/>
    </location>
</feature>
<dbReference type="eggNOG" id="KOG2533">
    <property type="taxonomic scope" value="Eukaryota"/>
</dbReference>
<keyword evidence="5 7" id="KW-0472">Membrane</keyword>
<dbReference type="InterPro" id="IPR036259">
    <property type="entry name" value="MFS_trans_sf"/>
</dbReference>
<feature type="transmembrane region" description="Helical" evidence="7">
    <location>
        <begin position="146"/>
        <end position="163"/>
    </location>
</feature>
<evidence type="ECO:0000256" key="5">
    <source>
        <dbReference type="ARBA" id="ARBA00023136"/>
    </source>
</evidence>